<dbReference type="Proteomes" id="UP001175000">
    <property type="component" value="Unassembled WGS sequence"/>
</dbReference>
<dbReference type="AlphaFoldDB" id="A0AA39WFF7"/>
<evidence type="ECO:0000313" key="2">
    <source>
        <dbReference type="EMBL" id="KAK0614426.1"/>
    </source>
</evidence>
<proteinExistence type="predicted"/>
<comment type="caution">
    <text evidence="2">The sequence shown here is derived from an EMBL/GenBank/DDBJ whole genome shotgun (WGS) entry which is preliminary data.</text>
</comment>
<keyword evidence="3" id="KW-1185">Reference proteome</keyword>
<dbReference type="PANTHER" id="PTHR33112">
    <property type="entry name" value="DOMAIN PROTEIN, PUTATIVE-RELATED"/>
    <property type="match status" value="1"/>
</dbReference>
<feature type="domain" description="Heterokaryon incompatibility" evidence="1">
    <location>
        <begin position="4"/>
        <end position="105"/>
    </location>
</feature>
<organism evidence="2 3">
    <name type="scientific">Immersiella caudata</name>
    <dbReference type="NCBI Taxonomy" id="314043"/>
    <lineage>
        <taxon>Eukaryota</taxon>
        <taxon>Fungi</taxon>
        <taxon>Dikarya</taxon>
        <taxon>Ascomycota</taxon>
        <taxon>Pezizomycotina</taxon>
        <taxon>Sordariomycetes</taxon>
        <taxon>Sordariomycetidae</taxon>
        <taxon>Sordariales</taxon>
        <taxon>Lasiosphaeriaceae</taxon>
        <taxon>Immersiella</taxon>
    </lineage>
</organism>
<dbReference type="InterPro" id="IPR010730">
    <property type="entry name" value="HET"/>
</dbReference>
<protein>
    <submittedName>
        <fullName evidence="2">Heterokaryon incompatibility protein-domain-containing protein</fullName>
    </submittedName>
</protein>
<gene>
    <name evidence="2" type="ORF">B0T14DRAFT_499696</name>
</gene>
<sequence length="242" mass="27391">MVAVDRLGYRYLWVDSLCIVQDDDADMHSQLLRMDAIYINASLSIAAASGGHADYGLPGMSVPRKFEQQRERAQGLELAVPLPRFDELNVGDRLKWNTRAWTFQEKVLSRRLLIFTDQQIYFRCSNGVWSEDTATETTRLSKPDGRRFFRWGGDTLRHSYYSTDNAYTLVDFLNFGSHRLSRVDGRASFANYAAVVEEYTQRTLTKEQDALPAIAGVLHLLDPDPSAYVAGLPRCLAALVSK</sequence>
<dbReference type="EMBL" id="JAULSU010000006">
    <property type="protein sequence ID" value="KAK0614426.1"/>
    <property type="molecule type" value="Genomic_DNA"/>
</dbReference>
<name>A0AA39WFF7_9PEZI</name>
<evidence type="ECO:0000313" key="3">
    <source>
        <dbReference type="Proteomes" id="UP001175000"/>
    </source>
</evidence>
<reference evidence="2" key="1">
    <citation type="submission" date="2023-06" db="EMBL/GenBank/DDBJ databases">
        <title>Genome-scale phylogeny and comparative genomics of the fungal order Sordariales.</title>
        <authorList>
            <consortium name="Lawrence Berkeley National Laboratory"/>
            <person name="Hensen N."/>
            <person name="Bonometti L."/>
            <person name="Westerberg I."/>
            <person name="Brannstrom I.O."/>
            <person name="Guillou S."/>
            <person name="Cros-Aarteil S."/>
            <person name="Calhoun S."/>
            <person name="Haridas S."/>
            <person name="Kuo A."/>
            <person name="Mondo S."/>
            <person name="Pangilinan J."/>
            <person name="Riley R."/>
            <person name="Labutti K."/>
            <person name="Andreopoulos B."/>
            <person name="Lipzen A."/>
            <person name="Chen C."/>
            <person name="Yanf M."/>
            <person name="Daum C."/>
            <person name="Ng V."/>
            <person name="Clum A."/>
            <person name="Steindorff A."/>
            <person name="Ohm R."/>
            <person name="Martin F."/>
            <person name="Silar P."/>
            <person name="Natvig D."/>
            <person name="Lalanne C."/>
            <person name="Gautier V."/>
            <person name="Ament-Velasquez S.L."/>
            <person name="Kruys A."/>
            <person name="Hutchinson M.I."/>
            <person name="Powell A.J."/>
            <person name="Barry K."/>
            <person name="Miller A.N."/>
            <person name="Grigoriev I.V."/>
            <person name="Debuchy R."/>
            <person name="Gladieux P."/>
            <person name="Thoren M.H."/>
            <person name="Johannesson H."/>
        </authorList>
    </citation>
    <scope>NUCLEOTIDE SEQUENCE</scope>
    <source>
        <strain evidence="2">CBS 606.72</strain>
    </source>
</reference>
<accession>A0AA39WFF7</accession>
<dbReference type="PANTHER" id="PTHR33112:SF12">
    <property type="entry name" value="HETEROKARYON INCOMPATIBILITY DOMAIN-CONTAINING PROTEIN"/>
    <property type="match status" value="1"/>
</dbReference>
<evidence type="ECO:0000259" key="1">
    <source>
        <dbReference type="Pfam" id="PF06985"/>
    </source>
</evidence>
<dbReference type="Pfam" id="PF06985">
    <property type="entry name" value="HET"/>
    <property type="match status" value="1"/>
</dbReference>